<gene>
    <name evidence="6" type="ORF">SAMN04490186_2881</name>
</gene>
<dbReference type="SUPFAM" id="SSF51569">
    <property type="entry name" value="Aldolase"/>
    <property type="match status" value="1"/>
</dbReference>
<dbReference type="Pfam" id="PF00923">
    <property type="entry name" value="TAL_FSA"/>
    <property type="match status" value="1"/>
</dbReference>
<dbReference type="InterPro" id="IPR023214">
    <property type="entry name" value="HAD_sf"/>
</dbReference>
<reference evidence="6 7" key="1">
    <citation type="submission" date="2016-10" db="EMBL/GenBank/DDBJ databases">
        <authorList>
            <person name="Varghese N."/>
            <person name="Submissions S."/>
        </authorList>
    </citation>
    <scope>NUCLEOTIDE SEQUENCE [LARGE SCALE GENOMIC DNA]</scope>
    <source>
        <strain evidence="6 7">BS2976</strain>
    </source>
</reference>
<dbReference type="SUPFAM" id="SSF56784">
    <property type="entry name" value="HAD-like"/>
    <property type="match status" value="1"/>
</dbReference>
<dbReference type="Gene3D" id="3.40.50.1000">
    <property type="entry name" value="HAD superfamily/HAD-like"/>
    <property type="match status" value="1"/>
</dbReference>
<dbReference type="InterPro" id="IPR001585">
    <property type="entry name" value="TAL/FSA"/>
</dbReference>
<dbReference type="PANTHER" id="PTHR46193">
    <property type="entry name" value="6-PHOSPHOGLUCONATE PHOSPHATASE"/>
    <property type="match status" value="1"/>
</dbReference>
<name>A0ABY0TNH4_9PSED</name>
<evidence type="ECO:0000313" key="7">
    <source>
        <dbReference type="Proteomes" id="UP000198740"/>
    </source>
</evidence>
<dbReference type="Proteomes" id="UP000198740">
    <property type="component" value="Unassembled WGS sequence"/>
</dbReference>
<keyword evidence="4" id="KW-0460">Magnesium</keyword>
<dbReference type="InterPro" id="IPR006439">
    <property type="entry name" value="HAD-SF_hydro_IA"/>
</dbReference>
<sequence length="645" mass="71343">MCLSAAIGELPEQGATTLPKLVIFDCDGVLVQSEEITLSVLIGMLNAHVQDGKTLDSAHFIEHFRGRKIADCLREAEQLLGTCLPREFEQDFRIRALQALTLNVKATDGILDVLEVLEIPYCVASSAPRNKIEQCLRLVGLLPYFEGRIFSCYELGRWKPDPLVFLTACETYNVEPCDALVIEDSVTGIQAAVAATIKVLGFGPVSRHRILAEAGALPFADMRELPTLIDKVTQGASVVGTLGYIERLKRNDAGSEVWWDSSPVVYAPYKKHLLDKYPAAAAHIEQLMPQDFSLPWGFSSVTTNPRLVTAAILDKKEYWSSRFNLASLSPGELRKQLYNEVIAEGASTLKPLWVQSAQADGWICAQVDPSDVRCSERMTARGVELHRLAANVMVKVPGSLEGFATIEHLVAQGVSINITFCFTVSQFQAGIQAIERGIASARRNGVDTCRCKYVITFMIGRFSCQPEFALQAAERGLALGPEDMRWAELMIYQQIQALVAASKVPVKTLLSSIKVDVDERGHKHCWHLEKTGLTTTCYTLTPDVVEFLIERESHGKPVAPAREPQQAPAETFARLIRIPYFCEAYFIDSIEPYDFGNHEAFINACNEANSAHRRLTDYCVRLCPVAKPFARSLNAILAAEYGVLA</sequence>
<dbReference type="Pfam" id="PF00702">
    <property type="entry name" value="Hydrolase"/>
    <property type="match status" value="1"/>
</dbReference>
<dbReference type="SFLD" id="SFLDS00003">
    <property type="entry name" value="Haloacid_Dehalogenase"/>
    <property type="match status" value="1"/>
</dbReference>
<keyword evidence="7" id="KW-1185">Reference proteome</keyword>
<keyword evidence="3" id="KW-0479">Metal-binding</keyword>
<dbReference type="EMBL" id="FNKM01000002">
    <property type="protein sequence ID" value="SDR00828.1"/>
    <property type="molecule type" value="Genomic_DNA"/>
</dbReference>
<dbReference type="PANTHER" id="PTHR46193:SF10">
    <property type="entry name" value="6-PHOSPHOGLUCONATE PHOSPHATASE"/>
    <property type="match status" value="1"/>
</dbReference>
<dbReference type="InterPro" id="IPR013785">
    <property type="entry name" value="Aldolase_TIM"/>
</dbReference>
<dbReference type="InterPro" id="IPR036412">
    <property type="entry name" value="HAD-like_sf"/>
</dbReference>
<evidence type="ECO:0000256" key="4">
    <source>
        <dbReference type="ARBA" id="ARBA00022842"/>
    </source>
</evidence>
<accession>A0ABY0TNH4</accession>
<evidence type="ECO:0000256" key="2">
    <source>
        <dbReference type="ARBA" id="ARBA00006171"/>
    </source>
</evidence>
<dbReference type="SFLD" id="SFLDG01129">
    <property type="entry name" value="C1.5:_HAD__Beta-PGM__Phosphata"/>
    <property type="match status" value="1"/>
</dbReference>
<dbReference type="NCBIfam" id="TIGR01509">
    <property type="entry name" value="HAD-SF-IA-v3"/>
    <property type="match status" value="1"/>
</dbReference>
<organism evidence="6 7">
    <name type="scientific">Pseudomonas grimontii</name>
    <dbReference type="NCBI Taxonomy" id="129847"/>
    <lineage>
        <taxon>Bacteria</taxon>
        <taxon>Pseudomonadati</taxon>
        <taxon>Pseudomonadota</taxon>
        <taxon>Gammaproteobacteria</taxon>
        <taxon>Pseudomonadales</taxon>
        <taxon>Pseudomonadaceae</taxon>
        <taxon>Pseudomonas</taxon>
    </lineage>
</organism>
<keyword evidence="5" id="KW-0704">Schiff base</keyword>
<evidence type="ECO:0000256" key="5">
    <source>
        <dbReference type="ARBA" id="ARBA00023270"/>
    </source>
</evidence>
<protein>
    <submittedName>
        <fullName evidence="6">Haloacid dehalogenase superfamily, subfamily IA, variant 3 with third motif having DD or ED</fullName>
    </submittedName>
</protein>
<comment type="cofactor">
    <cofactor evidence="1">
        <name>Mg(2+)</name>
        <dbReference type="ChEBI" id="CHEBI:18420"/>
    </cofactor>
</comment>
<proteinExistence type="inferred from homology"/>
<comment type="similarity">
    <text evidence="2">Belongs to the HAD-like hydrolase superfamily. CbbY/CbbZ/Gph/YieH family.</text>
</comment>
<dbReference type="Gene3D" id="1.10.150.240">
    <property type="entry name" value="Putative phosphatase, domain 2"/>
    <property type="match status" value="1"/>
</dbReference>
<comment type="caution">
    <text evidence="6">The sequence shown here is derived from an EMBL/GenBank/DDBJ whole genome shotgun (WGS) entry which is preliminary data.</text>
</comment>
<evidence type="ECO:0000256" key="1">
    <source>
        <dbReference type="ARBA" id="ARBA00001946"/>
    </source>
</evidence>
<dbReference type="InterPro" id="IPR051600">
    <property type="entry name" value="Beta-PGM-like"/>
</dbReference>
<evidence type="ECO:0000313" key="6">
    <source>
        <dbReference type="EMBL" id="SDR00828.1"/>
    </source>
</evidence>
<dbReference type="InterPro" id="IPR023198">
    <property type="entry name" value="PGP-like_dom2"/>
</dbReference>
<dbReference type="Gene3D" id="3.20.20.70">
    <property type="entry name" value="Aldolase class I"/>
    <property type="match status" value="1"/>
</dbReference>
<evidence type="ECO:0000256" key="3">
    <source>
        <dbReference type="ARBA" id="ARBA00022723"/>
    </source>
</evidence>